<name>A0ABR3BA98_PHYBL</name>
<dbReference type="Proteomes" id="UP001448207">
    <property type="component" value="Unassembled WGS sequence"/>
</dbReference>
<dbReference type="SUPFAM" id="SSF81995">
    <property type="entry name" value="beta-sandwich domain of Sec23/24"/>
    <property type="match status" value="1"/>
</dbReference>
<dbReference type="PANTHER" id="PTHR28125:SF3">
    <property type="entry name" value="TRANSCRIPTION REGULATOR RUA1 C-TERMINAL DOMAIN-CONTAINING PROTEIN"/>
    <property type="match status" value="1"/>
</dbReference>
<dbReference type="EMBL" id="JBCLYO010000002">
    <property type="protein sequence ID" value="KAL0092476.1"/>
    <property type="molecule type" value="Genomic_DNA"/>
</dbReference>
<reference evidence="3 4" key="1">
    <citation type="submission" date="2024-04" db="EMBL/GenBank/DDBJ databases">
        <title>Symmetric and asymmetric DNA N6-adenine methylation regulates different biological responses in Mucorales.</title>
        <authorList>
            <consortium name="Lawrence Berkeley National Laboratory"/>
            <person name="Lax C."/>
            <person name="Mondo S.J."/>
            <person name="Osorio-Concepcion M."/>
            <person name="Muszewska A."/>
            <person name="Corrochano-Luque M."/>
            <person name="Gutierrez G."/>
            <person name="Riley R."/>
            <person name="Lipzen A."/>
            <person name="Guo J."/>
            <person name="Hundley H."/>
            <person name="Amirebrahimi M."/>
            <person name="Ng V."/>
            <person name="Lorenzo-Gutierrez D."/>
            <person name="Binder U."/>
            <person name="Yang J."/>
            <person name="Song Y."/>
            <person name="Canovas D."/>
            <person name="Navarro E."/>
            <person name="Freitag M."/>
            <person name="Gabaldon T."/>
            <person name="Grigoriev I.V."/>
            <person name="Corrochano L.M."/>
            <person name="Nicolas F.E."/>
            <person name="Garre V."/>
        </authorList>
    </citation>
    <scope>NUCLEOTIDE SEQUENCE [LARGE SCALE GENOMIC DNA]</scope>
    <source>
        <strain evidence="3 4">L51</strain>
    </source>
</reference>
<feature type="compositionally biased region" description="Basic and acidic residues" evidence="1">
    <location>
        <begin position="9"/>
        <end position="30"/>
    </location>
</feature>
<feature type="region of interest" description="Disordered" evidence="1">
    <location>
        <begin position="1"/>
        <end position="94"/>
    </location>
</feature>
<evidence type="ECO:0000256" key="1">
    <source>
        <dbReference type="SAM" id="MobiDB-lite"/>
    </source>
</evidence>
<evidence type="ECO:0000313" key="4">
    <source>
        <dbReference type="Proteomes" id="UP001448207"/>
    </source>
</evidence>
<feature type="domain" description="Transcription regulator Rua1 C-terminal" evidence="2">
    <location>
        <begin position="426"/>
        <end position="509"/>
    </location>
</feature>
<feature type="compositionally biased region" description="Polar residues" evidence="1">
    <location>
        <begin position="254"/>
        <end position="282"/>
    </location>
</feature>
<feature type="region of interest" description="Disordered" evidence="1">
    <location>
        <begin position="254"/>
        <end position="341"/>
    </location>
</feature>
<dbReference type="Pfam" id="PF14616">
    <property type="entry name" value="Rua1_C"/>
    <property type="match status" value="1"/>
</dbReference>
<dbReference type="InterPro" id="IPR028012">
    <property type="entry name" value="Rua1_C"/>
</dbReference>
<evidence type="ECO:0000313" key="3">
    <source>
        <dbReference type="EMBL" id="KAL0092476.1"/>
    </source>
</evidence>
<feature type="region of interest" description="Disordered" evidence="1">
    <location>
        <begin position="366"/>
        <end position="395"/>
    </location>
</feature>
<dbReference type="PANTHER" id="PTHR28125">
    <property type="entry name" value="MEIOTIC EXPRESSION UP-REGULATED PROTEIN 26"/>
    <property type="match status" value="1"/>
</dbReference>
<feature type="compositionally biased region" description="Low complexity" evidence="1">
    <location>
        <begin position="283"/>
        <end position="317"/>
    </location>
</feature>
<proteinExistence type="predicted"/>
<evidence type="ECO:0000259" key="2">
    <source>
        <dbReference type="Pfam" id="PF14616"/>
    </source>
</evidence>
<protein>
    <recommendedName>
        <fullName evidence="2">Transcription regulator Rua1 C-terminal domain-containing protein</fullName>
    </recommendedName>
</protein>
<comment type="caution">
    <text evidence="3">The sequence shown here is derived from an EMBL/GenBank/DDBJ whole genome shotgun (WGS) entry which is preliminary data.</text>
</comment>
<keyword evidence="4" id="KW-1185">Reference proteome</keyword>
<accession>A0ABR3BA98</accession>
<sequence>MDVQGYMHNSEDAKVTHYAEPIGHYDHPTSKQDSSSSSPLLTPMSISNQQPQPEQQVIQEPSGSSYDENNSNNNFLSPPLPQSPQPSQPPSAHNPAIMRALKDKRKSSPAILGLLGLGDEAEAQLSMHLSQHRNSIEAAMLLANFNRLQTTSVKSSPDLKAHGGQWQDDMSIASHTQTALSNDGPTESTRRYSYDATMSWNTMPPAFVDRATLLQDIDYYTSGHPHSIQGSPSAKLTWYQNGRIQEHHHLGEYGTSQSDYAQHPTASIPPNSVHYSLDNIGNSPHHQQQQQQQQHHPSLQPTPQTPTPSSQQPQQSQPQPPPPPPPMHPHHPHPYYYHHGKLPIPSSADAAMIQAHNAAVVAAAAAAAAGKPKRRKTRNDLDDDEMLGVVEPGDADFPDMSLRDIEAARVDPEARPRRQKLRYVGDLYTPQWVRYNGQAKEGLCDTCKPGRWLQLKNSAFWYHKQFFHGISSVSGKEFMQPLETRWVDQDLVEGLCHQCHQWVSVSNCHVYHKPKSATPKRR</sequence>
<organism evidence="3 4">
    <name type="scientific">Phycomyces blakesleeanus</name>
    <dbReference type="NCBI Taxonomy" id="4837"/>
    <lineage>
        <taxon>Eukaryota</taxon>
        <taxon>Fungi</taxon>
        <taxon>Fungi incertae sedis</taxon>
        <taxon>Mucoromycota</taxon>
        <taxon>Mucoromycotina</taxon>
        <taxon>Mucoromycetes</taxon>
        <taxon>Mucorales</taxon>
        <taxon>Phycomycetaceae</taxon>
        <taxon>Phycomyces</taxon>
    </lineage>
</organism>
<gene>
    <name evidence="3" type="ORF">J3Q64DRAFT_1633591</name>
</gene>
<feature type="compositionally biased region" description="Low complexity" evidence="1">
    <location>
        <begin position="31"/>
        <end position="61"/>
    </location>
</feature>
<feature type="compositionally biased region" description="Pro residues" evidence="1">
    <location>
        <begin position="318"/>
        <end position="327"/>
    </location>
</feature>
<feature type="compositionally biased region" description="Pro residues" evidence="1">
    <location>
        <begin position="78"/>
        <end position="89"/>
    </location>
</feature>
<feature type="compositionally biased region" description="Basic residues" evidence="1">
    <location>
        <begin position="328"/>
        <end position="341"/>
    </location>
</feature>